<gene>
    <name evidence="3" type="ORF">GCM10009810_26720</name>
</gene>
<evidence type="ECO:0000256" key="2">
    <source>
        <dbReference type="SAM" id="MobiDB-lite"/>
    </source>
</evidence>
<dbReference type="SUPFAM" id="SSF51735">
    <property type="entry name" value="NAD(P)-binding Rossmann-fold domains"/>
    <property type="match status" value="1"/>
</dbReference>
<dbReference type="EMBL" id="BAAAPN010000057">
    <property type="protein sequence ID" value="GAA1766557.1"/>
    <property type="molecule type" value="Genomic_DNA"/>
</dbReference>
<sequence length="577" mass="61268">MDVLCRAVLVLTHAAAKAMRERGHGRIINVSSVAVFIAGSSYSAAKSYVTVLTELVAGRLAGTGVTATPVCPGFVHTEFHQRAGLAMTGMPEFVWLPVQKVVREALADAGRGRVVSIPGRGYRPLSACCASHRARSPATRGSSTGTEKASNIDRHQDLSPISPGAHPMSFPSSSPRRALALVASGATCVGLLAAGLPSASAAPEPAPQAASTAATGKFLKLWSAEWMAGQKSFTTAQAQDLARRMSVIVAMRGKFTKDIAAMKAANPSLKVLAYRNATFGGKGYADSLYAKNKSGQKIYARKWPTTFLMNLSSPAWAAEVGKSCVELITVSKYDGCFLDVLGSGPLMGNYLSSMPVTNGKQWTHPQWIGWADDITVAAKKATGGKTVMGNGLGNGRRYFSTTMSSKGLVAGNDGMEPELFVREAHSPVGAYYSETNWKQDVDMMIDVQNKGSRVLSMTKLWTNASETQKNAWHKYALATFLMGSNGNSYFCFLRDKNAGASWGAHPFNQIDIGTPTGSYAKIGTGMYARNFTKGKVVVNVGKSSSGLRLTQGARTLDGARVSGSVTVAAHSAEIFQY</sequence>
<dbReference type="InterPro" id="IPR050259">
    <property type="entry name" value="SDR"/>
</dbReference>
<accession>A0ABP4X2C3</accession>
<dbReference type="Pfam" id="PF14885">
    <property type="entry name" value="GHL15"/>
    <property type="match status" value="1"/>
</dbReference>
<feature type="compositionally biased region" description="Polar residues" evidence="2">
    <location>
        <begin position="139"/>
        <end position="149"/>
    </location>
</feature>
<comment type="similarity">
    <text evidence="1">Belongs to the short-chain dehydrogenases/reductases (SDR) family.</text>
</comment>
<evidence type="ECO:0000256" key="1">
    <source>
        <dbReference type="ARBA" id="ARBA00006484"/>
    </source>
</evidence>
<keyword evidence="4" id="KW-1185">Reference proteome</keyword>
<dbReference type="Proteomes" id="UP001501475">
    <property type="component" value="Unassembled WGS sequence"/>
</dbReference>
<name>A0ABP4X2C3_9MICO</name>
<dbReference type="InterPro" id="IPR002347">
    <property type="entry name" value="SDR_fam"/>
</dbReference>
<proteinExistence type="inferred from homology"/>
<evidence type="ECO:0000313" key="3">
    <source>
        <dbReference type="EMBL" id="GAA1766557.1"/>
    </source>
</evidence>
<dbReference type="CDD" id="cd05233">
    <property type="entry name" value="SDR_c"/>
    <property type="match status" value="1"/>
</dbReference>
<dbReference type="InterPro" id="IPR029455">
    <property type="entry name" value="GHL15"/>
</dbReference>
<feature type="region of interest" description="Disordered" evidence="2">
    <location>
        <begin position="133"/>
        <end position="172"/>
    </location>
</feature>
<dbReference type="InterPro" id="IPR020904">
    <property type="entry name" value="Sc_DH/Rdtase_CS"/>
</dbReference>
<dbReference type="Gene3D" id="3.40.50.720">
    <property type="entry name" value="NAD(P)-binding Rossmann-like Domain"/>
    <property type="match status" value="1"/>
</dbReference>
<evidence type="ECO:0000313" key="4">
    <source>
        <dbReference type="Proteomes" id="UP001501475"/>
    </source>
</evidence>
<reference evidence="4" key="1">
    <citation type="journal article" date="2019" name="Int. J. Syst. Evol. Microbiol.">
        <title>The Global Catalogue of Microorganisms (GCM) 10K type strain sequencing project: providing services to taxonomists for standard genome sequencing and annotation.</title>
        <authorList>
            <consortium name="The Broad Institute Genomics Platform"/>
            <consortium name="The Broad Institute Genome Sequencing Center for Infectious Disease"/>
            <person name="Wu L."/>
            <person name="Ma J."/>
        </authorList>
    </citation>
    <scope>NUCLEOTIDE SEQUENCE [LARGE SCALE GENOMIC DNA]</scope>
    <source>
        <strain evidence="4">JCM 15591</strain>
    </source>
</reference>
<organism evidence="3 4">
    <name type="scientific">Nostocoides vanveenii</name>
    <dbReference type="NCBI Taxonomy" id="330835"/>
    <lineage>
        <taxon>Bacteria</taxon>
        <taxon>Bacillati</taxon>
        <taxon>Actinomycetota</taxon>
        <taxon>Actinomycetes</taxon>
        <taxon>Micrococcales</taxon>
        <taxon>Intrasporangiaceae</taxon>
        <taxon>Nostocoides</taxon>
    </lineage>
</organism>
<dbReference type="InterPro" id="IPR036291">
    <property type="entry name" value="NAD(P)-bd_dom_sf"/>
</dbReference>
<protein>
    <recommendedName>
        <fullName evidence="5">SDR family NAD(P)-dependent oxidoreductase</fullName>
    </recommendedName>
</protein>
<dbReference type="PRINTS" id="PR00081">
    <property type="entry name" value="GDHRDH"/>
</dbReference>
<evidence type="ECO:0008006" key="5">
    <source>
        <dbReference type="Google" id="ProtNLM"/>
    </source>
</evidence>
<dbReference type="PANTHER" id="PTHR42879:SF2">
    <property type="entry name" value="3-OXOACYL-[ACYL-CARRIER-PROTEIN] REDUCTASE FABG"/>
    <property type="match status" value="1"/>
</dbReference>
<dbReference type="PANTHER" id="PTHR42879">
    <property type="entry name" value="3-OXOACYL-(ACYL-CARRIER-PROTEIN) REDUCTASE"/>
    <property type="match status" value="1"/>
</dbReference>
<comment type="caution">
    <text evidence="3">The sequence shown here is derived from an EMBL/GenBank/DDBJ whole genome shotgun (WGS) entry which is preliminary data.</text>
</comment>
<dbReference type="PROSITE" id="PS00061">
    <property type="entry name" value="ADH_SHORT"/>
    <property type="match status" value="1"/>
</dbReference>
<dbReference type="Pfam" id="PF00106">
    <property type="entry name" value="adh_short"/>
    <property type="match status" value="1"/>
</dbReference>